<dbReference type="SUPFAM" id="SSF142754">
    <property type="entry name" value="NadA-like"/>
    <property type="match status" value="1"/>
</dbReference>
<comment type="cofactor">
    <cofactor evidence="1">
        <name>[4Fe-4S] cluster</name>
        <dbReference type="ChEBI" id="CHEBI:49883"/>
    </cofactor>
</comment>
<keyword evidence="5" id="KW-0662">Pyridine nucleotide biosynthesis</keyword>
<dbReference type="GO" id="GO:0008987">
    <property type="term" value="F:quinolinate synthetase A activity"/>
    <property type="evidence" value="ECO:0007669"/>
    <property type="project" value="InterPro"/>
</dbReference>
<dbReference type="InterPro" id="IPR036094">
    <property type="entry name" value="NadA_sf"/>
</dbReference>
<evidence type="ECO:0000256" key="2">
    <source>
        <dbReference type="ARBA" id="ARBA00005065"/>
    </source>
</evidence>
<keyword evidence="9" id="KW-0411">Iron-sulfur</keyword>
<dbReference type="InterPro" id="IPR003473">
    <property type="entry name" value="NadA"/>
</dbReference>
<evidence type="ECO:0000256" key="5">
    <source>
        <dbReference type="ARBA" id="ARBA00022642"/>
    </source>
</evidence>
<dbReference type="NCBIfam" id="TIGR00550">
    <property type="entry name" value="nadA"/>
    <property type="match status" value="1"/>
</dbReference>
<dbReference type="PANTHER" id="PTHR30573:SF0">
    <property type="entry name" value="QUINOLINATE SYNTHASE, CHLOROPLASTIC"/>
    <property type="match status" value="1"/>
</dbReference>
<evidence type="ECO:0000256" key="7">
    <source>
        <dbReference type="ARBA" id="ARBA00022723"/>
    </source>
</evidence>
<evidence type="ECO:0000256" key="4">
    <source>
        <dbReference type="ARBA" id="ARBA00022485"/>
    </source>
</evidence>
<protein>
    <recommendedName>
        <fullName evidence="3">quinolinate synthase</fullName>
        <ecNumber evidence="3">2.5.1.72</ecNumber>
    </recommendedName>
</protein>
<accession>A0A0F9BGR6</accession>
<keyword evidence="7" id="KW-0479">Metal-binding</keyword>
<evidence type="ECO:0000256" key="8">
    <source>
        <dbReference type="ARBA" id="ARBA00023004"/>
    </source>
</evidence>
<dbReference type="AlphaFoldDB" id="A0A0F9BGR6"/>
<evidence type="ECO:0000256" key="9">
    <source>
        <dbReference type="ARBA" id="ARBA00023014"/>
    </source>
</evidence>
<comment type="pathway">
    <text evidence="2">Cofactor biosynthesis; NAD(+) biosynthesis; quinolinate from iminoaspartate: step 1/1.</text>
</comment>
<dbReference type="GO" id="GO:0046872">
    <property type="term" value="F:metal ion binding"/>
    <property type="evidence" value="ECO:0007669"/>
    <property type="project" value="UniProtKB-KW"/>
</dbReference>
<dbReference type="Pfam" id="PF02445">
    <property type="entry name" value="NadA"/>
    <property type="match status" value="1"/>
</dbReference>
<reference evidence="10" key="1">
    <citation type="journal article" date="2015" name="Nature">
        <title>Complex archaea that bridge the gap between prokaryotes and eukaryotes.</title>
        <authorList>
            <person name="Spang A."/>
            <person name="Saw J.H."/>
            <person name="Jorgensen S.L."/>
            <person name="Zaremba-Niedzwiedzka K."/>
            <person name="Martijn J."/>
            <person name="Lind A.E."/>
            <person name="van Eijk R."/>
            <person name="Schleper C."/>
            <person name="Guy L."/>
            <person name="Ettema T.J."/>
        </authorList>
    </citation>
    <scope>NUCLEOTIDE SEQUENCE</scope>
</reference>
<dbReference type="FunFam" id="3.40.50.10800:FF:000001">
    <property type="entry name" value="Quinolinate synthase A"/>
    <property type="match status" value="1"/>
</dbReference>
<dbReference type="GO" id="GO:0034628">
    <property type="term" value="P:'de novo' NAD+ biosynthetic process from L-aspartate"/>
    <property type="evidence" value="ECO:0007669"/>
    <property type="project" value="TreeGrafter"/>
</dbReference>
<dbReference type="UniPathway" id="UPA00253">
    <property type="reaction ID" value="UER00327"/>
</dbReference>
<evidence type="ECO:0000256" key="3">
    <source>
        <dbReference type="ARBA" id="ARBA00012669"/>
    </source>
</evidence>
<dbReference type="PANTHER" id="PTHR30573">
    <property type="entry name" value="QUINOLINATE SYNTHETASE A"/>
    <property type="match status" value="1"/>
</dbReference>
<dbReference type="EC" id="2.5.1.72" evidence="3"/>
<dbReference type="GO" id="GO:0051539">
    <property type="term" value="F:4 iron, 4 sulfur cluster binding"/>
    <property type="evidence" value="ECO:0007669"/>
    <property type="project" value="UniProtKB-KW"/>
</dbReference>
<dbReference type="Gene3D" id="3.40.50.10800">
    <property type="entry name" value="NadA-like"/>
    <property type="match status" value="3"/>
</dbReference>
<dbReference type="EMBL" id="LAZR01037900">
    <property type="protein sequence ID" value="KKL20965.1"/>
    <property type="molecule type" value="Genomic_DNA"/>
</dbReference>
<proteinExistence type="predicted"/>
<keyword evidence="4" id="KW-0004">4Fe-4S</keyword>
<keyword evidence="8" id="KW-0408">Iron</keyword>
<evidence type="ECO:0000256" key="6">
    <source>
        <dbReference type="ARBA" id="ARBA00022679"/>
    </source>
</evidence>
<keyword evidence="6" id="KW-0808">Transferase</keyword>
<evidence type="ECO:0000256" key="1">
    <source>
        <dbReference type="ARBA" id="ARBA00001966"/>
    </source>
</evidence>
<sequence length="334" mass="36873">MSTPSSAIEEEILKLKEQRNAVIIAHNYQRGVVQDIADFTGDSLELSQKASTVDCDVIVFCGVDFMAESASILSPEKTVLLSEVGATCPMAAMVRAESPRDFRKNFPGYEDKPSLVYPREYSIKDIKRDHPGAPVVAYVNTTAEVKAAVDICCTSANLIDVVNSLPEEKIICVPDKNLSAWAAKNTSKQIISWDGFCHVHDRIQAKDVEAARSAHPKAMLMAHPECRPEVLDMADHVTSTSGMLRFATASDHDEFIVGTEVGLMYRLNKENPGKTFHALRGDMICPNMKKTTPESVLRSLKEMQNVIKVPEDIRIPAKRSLDRMLEITVPATGK</sequence>
<organism evidence="10">
    <name type="scientific">marine sediment metagenome</name>
    <dbReference type="NCBI Taxonomy" id="412755"/>
    <lineage>
        <taxon>unclassified sequences</taxon>
        <taxon>metagenomes</taxon>
        <taxon>ecological metagenomes</taxon>
    </lineage>
</organism>
<comment type="caution">
    <text evidence="10">The sequence shown here is derived from an EMBL/GenBank/DDBJ whole genome shotgun (WGS) entry which is preliminary data.</text>
</comment>
<gene>
    <name evidence="10" type="ORF">LCGC14_2450190</name>
</gene>
<evidence type="ECO:0000313" key="10">
    <source>
        <dbReference type="EMBL" id="KKL20965.1"/>
    </source>
</evidence>
<name>A0A0F9BGR6_9ZZZZ</name>